<dbReference type="InterPro" id="IPR050327">
    <property type="entry name" value="Proton-linked_MCT"/>
</dbReference>
<feature type="transmembrane region" description="Helical" evidence="4">
    <location>
        <begin position="65"/>
        <end position="88"/>
    </location>
</feature>
<dbReference type="SUPFAM" id="SSF103473">
    <property type="entry name" value="MFS general substrate transporter"/>
    <property type="match status" value="1"/>
</dbReference>
<feature type="transmembrane region" description="Helical" evidence="4">
    <location>
        <begin position="195"/>
        <end position="214"/>
    </location>
</feature>
<evidence type="ECO:0000259" key="5">
    <source>
        <dbReference type="PROSITE" id="PS50850"/>
    </source>
</evidence>
<dbReference type="InterPro" id="IPR020846">
    <property type="entry name" value="MFS_dom"/>
</dbReference>
<comment type="caution">
    <text evidence="6">The sequence shown here is derived from an EMBL/GenBank/DDBJ whole genome shotgun (WGS) entry which is preliminary data.</text>
</comment>
<evidence type="ECO:0000313" key="6">
    <source>
        <dbReference type="EMBL" id="KAK3364529.1"/>
    </source>
</evidence>
<comment type="subcellular location">
    <subcellularLocation>
        <location evidence="1">Membrane</location>
        <topology evidence="1">Multi-pass membrane protein</topology>
    </subcellularLocation>
</comment>
<dbReference type="GO" id="GO:0016020">
    <property type="term" value="C:membrane"/>
    <property type="evidence" value="ECO:0007669"/>
    <property type="project" value="UniProtKB-SubCell"/>
</dbReference>
<feature type="transmembrane region" description="Helical" evidence="4">
    <location>
        <begin position="226"/>
        <end position="246"/>
    </location>
</feature>
<dbReference type="Pfam" id="PF07690">
    <property type="entry name" value="MFS_1"/>
    <property type="match status" value="1"/>
</dbReference>
<evidence type="ECO:0000256" key="1">
    <source>
        <dbReference type="ARBA" id="ARBA00004141"/>
    </source>
</evidence>
<keyword evidence="4" id="KW-0472">Membrane</keyword>
<evidence type="ECO:0000256" key="4">
    <source>
        <dbReference type="SAM" id="Phobius"/>
    </source>
</evidence>
<evidence type="ECO:0000256" key="2">
    <source>
        <dbReference type="ARBA" id="ARBA00006727"/>
    </source>
</evidence>
<feature type="transmembrane region" description="Helical" evidence="4">
    <location>
        <begin position="108"/>
        <end position="126"/>
    </location>
</feature>
<feature type="region of interest" description="Disordered" evidence="3">
    <location>
        <begin position="1"/>
        <end position="56"/>
    </location>
</feature>
<feature type="transmembrane region" description="Helical" evidence="4">
    <location>
        <begin position="429"/>
        <end position="451"/>
    </location>
</feature>
<feature type="transmembrane region" description="Helical" evidence="4">
    <location>
        <begin position="335"/>
        <end position="353"/>
    </location>
</feature>
<reference evidence="6" key="1">
    <citation type="journal article" date="2023" name="Mol. Phylogenet. Evol.">
        <title>Genome-scale phylogeny and comparative genomics of the fungal order Sordariales.</title>
        <authorList>
            <person name="Hensen N."/>
            <person name="Bonometti L."/>
            <person name="Westerberg I."/>
            <person name="Brannstrom I.O."/>
            <person name="Guillou S."/>
            <person name="Cros-Aarteil S."/>
            <person name="Calhoun S."/>
            <person name="Haridas S."/>
            <person name="Kuo A."/>
            <person name="Mondo S."/>
            <person name="Pangilinan J."/>
            <person name="Riley R."/>
            <person name="LaButti K."/>
            <person name="Andreopoulos B."/>
            <person name="Lipzen A."/>
            <person name="Chen C."/>
            <person name="Yan M."/>
            <person name="Daum C."/>
            <person name="Ng V."/>
            <person name="Clum A."/>
            <person name="Steindorff A."/>
            <person name="Ohm R.A."/>
            <person name="Martin F."/>
            <person name="Silar P."/>
            <person name="Natvig D.O."/>
            <person name="Lalanne C."/>
            <person name="Gautier V."/>
            <person name="Ament-Velasquez S.L."/>
            <person name="Kruys A."/>
            <person name="Hutchinson M.I."/>
            <person name="Powell A.J."/>
            <person name="Barry K."/>
            <person name="Miller A.N."/>
            <person name="Grigoriev I.V."/>
            <person name="Debuchy R."/>
            <person name="Gladieux P."/>
            <person name="Hiltunen Thoren M."/>
            <person name="Johannesson H."/>
        </authorList>
    </citation>
    <scope>NUCLEOTIDE SEQUENCE</scope>
    <source>
        <strain evidence="6">CBS 955.72</strain>
    </source>
</reference>
<feature type="transmembrane region" description="Helical" evidence="4">
    <location>
        <begin position="168"/>
        <end position="188"/>
    </location>
</feature>
<accession>A0AAJ0HXR0</accession>
<feature type="transmembrane region" description="Helical" evidence="4">
    <location>
        <begin position="138"/>
        <end position="162"/>
    </location>
</feature>
<organism evidence="6 7">
    <name type="scientific">Lasiosphaeria hispida</name>
    <dbReference type="NCBI Taxonomy" id="260671"/>
    <lineage>
        <taxon>Eukaryota</taxon>
        <taxon>Fungi</taxon>
        <taxon>Dikarya</taxon>
        <taxon>Ascomycota</taxon>
        <taxon>Pezizomycotina</taxon>
        <taxon>Sordariomycetes</taxon>
        <taxon>Sordariomycetidae</taxon>
        <taxon>Sordariales</taxon>
        <taxon>Lasiosphaeriaceae</taxon>
        <taxon>Lasiosphaeria</taxon>
    </lineage>
</organism>
<feature type="transmembrane region" description="Helical" evidence="4">
    <location>
        <begin position="267"/>
        <end position="292"/>
    </location>
</feature>
<dbReference type="InterPro" id="IPR011701">
    <property type="entry name" value="MFS"/>
</dbReference>
<keyword evidence="4" id="KW-1133">Transmembrane helix</keyword>
<feature type="compositionally biased region" description="Low complexity" evidence="3">
    <location>
        <begin position="42"/>
        <end position="56"/>
    </location>
</feature>
<proteinExistence type="inferred from homology"/>
<dbReference type="AlphaFoldDB" id="A0AAJ0HXR0"/>
<evidence type="ECO:0000256" key="3">
    <source>
        <dbReference type="SAM" id="MobiDB-lite"/>
    </source>
</evidence>
<keyword evidence="7" id="KW-1185">Reference proteome</keyword>
<dbReference type="PANTHER" id="PTHR11360">
    <property type="entry name" value="MONOCARBOXYLATE TRANSPORTER"/>
    <property type="match status" value="1"/>
</dbReference>
<name>A0AAJ0HXR0_9PEZI</name>
<dbReference type="Gene3D" id="1.20.1250.20">
    <property type="entry name" value="MFS general substrate transporter like domains"/>
    <property type="match status" value="1"/>
</dbReference>
<dbReference type="GO" id="GO:0022857">
    <property type="term" value="F:transmembrane transporter activity"/>
    <property type="evidence" value="ECO:0007669"/>
    <property type="project" value="InterPro"/>
</dbReference>
<feature type="domain" description="Major facilitator superfamily (MFS) profile" evidence="5">
    <location>
        <begin position="66"/>
        <end position="451"/>
    </location>
</feature>
<dbReference type="InterPro" id="IPR036259">
    <property type="entry name" value="MFS_trans_sf"/>
</dbReference>
<reference evidence="6" key="2">
    <citation type="submission" date="2023-06" db="EMBL/GenBank/DDBJ databases">
        <authorList>
            <consortium name="Lawrence Berkeley National Laboratory"/>
            <person name="Haridas S."/>
            <person name="Hensen N."/>
            <person name="Bonometti L."/>
            <person name="Westerberg I."/>
            <person name="Brannstrom I.O."/>
            <person name="Guillou S."/>
            <person name="Cros-Aarteil S."/>
            <person name="Calhoun S."/>
            <person name="Kuo A."/>
            <person name="Mondo S."/>
            <person name="Pangilinan J."/>
            <person name="Riley R."/>
            <person name="Labutti K."/>
            <person name="Andreopoulos B."/>
            <person name="Lipzen A."/>
            <person name="Chen C."/>
            <person name="Yanf M."/>
            <person name="Daum C."/>
            <person name="Ng V."/>
            <person name="Clum A."/>
            <person name="Steindorff A."/>
            <person name="Ohm R."/>
            <person name="Martin F."/>
            <person name="Silar P."/>
            <person name="Natvig D."/>
            <person name="Lalanne C."/>
            <person name="Gautier V."/>
            <person name="Ament-Velasquez S.L."/>
            <person name="Kruys A."/>
            <person name="Hutchinson M.I."/>
            <person name="Powell A.J."/>
            <person name="Barry K."/>
            <person name="Miller A.N."/>
            <person name="Grigoriev I.V."/>
            <person name="Debuchy R."/>
            <person name="Gladieux P."/>
            <person name="Thoren M.H."/>
            <person name="Johannesson H."/>
        </authorList>
    </citation>
    <scope>NUCLEOTIDE SEQUENCE</scope>
    <source>
        <strain evidence="6">CBS 955.72</strain>
    </source>
</reference>
<dbReference type="PANTHER" id="PTHR11360:SF234">
    <property type="entry name" value="MFS-TYPE TRANSPORTER DBAD-RELATED"/>
    <property type="match status" value="1"/>
</dbReference>
<evidence type="ECO:0000313" key="7">
    <source>
        <dbReference type="Proteomes" id="UP001275084"/>
    </source>
</evidence>
<feature type="transmembrane region" description="Helical" evidence="4">
    <location>
        <begin position="359"/>
        <end position="384"/>
    </location>
</feature>
<feature type="transmembrane region" description="Helical" evidence="4">
    <location>
        <begin position="396"/>
        <end position="417"/>
    </location>
</feature>
<dbReference type="EMBL" id="JAUIQD010000001">
    <property type="protein sequence ID" value="KAK3364529.1"/>
    <property type="molecule type" value="Genomic_DNA"/>
</dbReference>
<sequence length="460" mass="49065">MATAPATGQAPSADMSKTKLDSTDLSESDDTFQNNSDPEKTAVPSPGAAAGPPKPAAHVPPNGGVLAWIQVAASFAVFFNTWGVLNTFGVFQTYYETGALFEQTSSNISWIGSIQAYCVLVVGVVAGPIYDRGYFRQLLVVGSFLIVFGFMMLSLCTAYWHAILAQGFCIGIGAGLIFIPSLAILPAYFSSRLGLAIGLAACGSSFGGVIYPIVFYRLLNEVGFEWAVRTVGFIALATLLVPVFFMRMGIKPVRPRALLDWSAFTDWPFALFVLFTMLGFIGLYVMLFYISYFAFATQIATAEMSFYLVPILNVASMLGRTLPNALSDKTGPLNILAPGAIICAALTYAMIGVNSLAGIVIITLLYGFFSGVFIALPPVCFVRLTADKSKVGTRMGMGFAILGFGVLTGGPGGGAILGTNFADLHWTNLWVYGGTISLGGGVLLMALRGWLTEWKLLVKI</sequence>
<gene>
    <name evidence="6" type="ORF">B0T25DRAFT_68507</name>
</gene>
<dbReference type="PROSITE" id="PS50850">
    <property type="entry name" value="MFS"/>
    <property type="match status" value="1"/>
</dbReference>
<keyword evidence="4" id="KW-0812">Transmembrane</keyword>
<protein>
    <submittedName>
        <fullName evidence="6">Major facilitator superfamily transporter monocarboxylate</fullName>
    </submittedName>
</protein>
<comment type="similarity">
    <text evidence="2">Belongs to the major facilitator superfamily. Monocarboxylate porter (TC 2.A.1.13) family.</text>
</comment>
<dbReference type="Proteomes" id="UP001275084">
    <property type="component" value="Unassembled WGS sequence"/>
</dbReference>